<evidence type="ECO:0000256" key="1">
    <source>
        <dbReference type="SAM" id="Coils"/>
    </source>
</evidence>
<evidence type="ECO:0008006" key="4">
    <source>
        <dbReference type="Google" id="ProtNLM"/>
    </source>
</evidence>
<protein>
    <recommendedName>
        <fullName evidence="4">AG2 protein</fullName>
    </recommendedName>
</protein>
<reference evidence="2 3" key="1">
    <citation type="submission" date="2024-06" db="EMBL/GenBank/DDBJ databases">
        <title>The Natural Products Discovery Center: Release of the First 8490 Sequenced Strains for Exploring Actinobacteria Biosynthetic Diversity.</title>
        <authorList>
            <person name="Kalkreuter E."/>
            <person name="Kautsar S.A."/>
            <person name="Yang D."/>
            <person name="Bader C.D."/>
            <person name="Teijaro C.N."/>
            <person name="Fluegel L."/>
            <person name="Davis C.M."/>
            <person name="Simpson J.R."/>
            <person name="Lauterbach L."/>
            <person name="Steele A.D."/>
            <person name="Gui C."/>
            <person name="Meng S."/>
            <person name="Li G."/>
            <person name="Viehrig K."/>
            <person name="Ye F."/>
            <person name="Su P."/>
            <person name="Kiefer A.F."/>
            <person name="Nichols A."/>
            <person name="Cepeda A.J."/>
            <person name="Yan W."/>
            <person name="Fan B."/>
            <person name="Jiang Y."/>
            <person name="Adhikari A."/>
            <person name="Zheng C.-J."/>
            <person name="Schuster L."/>
            <person name="Cowan T.M."/>
            <person name="Smanski M.J."/>
            <person name="Chevrette M.G."/>
            <person name="De Carvalho L.P.S."/>
            <person name="Shen B."/>
        </authorList>
    </citation>
    <scope>NUCLEOTIDE SEQUENCE [LARGE SCALE GENOMIC DNA]</scope>
    <source>
        <strain evidence="2 3">NPDC038104</strain>
    </source>
</reference>
<gene>
    <name evidence="2" type="ORF">AB0E65_19900</name>
</gene>
<sequence length="768" mass="81630">MGLSFSDLYQVDLGVLGDAAEDWKRAVAGLRALRERARDGLKAKADAARWAGVNATVSREFVGMTVKEIGDLYGEARSVHRALSDAHADLSGCQQRMRAAVDRATRLGLIVSESGGGRARCHFVDAPGVAAAPEKSAEAKRKAVEEEINRIRDVAAELDENVAATLARIHGGDRHDADGRYLTVDRVEIERAAQLVARARDLAERGETLSEARLRELDLILEGNAGDAEFATGFYRSFGKPEQVLEFYGRMSLDGTEGDDPSRLALTRRLQEGMGFALATATDPDSRVHLPAGWGEEFRRLGTQPVAVNPLGPMQPLGYQVLGGLLRHGEYDPRFLVPIAEHVTQLHHRSPHLFEQANPGALGEDGDLGFNPGGGTGNGYDPLAGVLEGLGHSSEAAKRFFSDAAPTVYREDGTVDPTAKLDYTYFDELTRADFDWPLDSLASPDSEKGKAAAAHGPDALGHALEAAVTGTPWDAAHGGLPRDPESVEIMRKVMDRYNITSDAPPPDAMMDSLGRMGAAYIDEFNYGSYGVGGGDLANREAIFASSSRLGPEPAFGETDIANFLMLAGGHEEAYGTLKSAQSLYVASGLAALEDDHGRGSLFAQNTAELHGMLDESRAHAVRQGFKDIEEEKNLAGEQSAEWRKTGVSAGVGVLVGAGAALIAGPAAGAVTAVAVPMFMESTGSTVSTAYGTHTLQYLEASEFKNDGQAIVEAATVTRVGLEAACSPVERYARESGMGSAESGQLNQNVGSAYSRGLTTISEKEKALQ</sequence>
<dbReference type="EMBL" id="JBEZUR010000033">
    <property type="protein sequence ID" value="MEU3556450.1"/>
    <property type="molecule type" value="Genomic_DNA"/>
</dbReference>
<name>A0ABV2YL47_9ACTN</name>
<dbReference type="RefSeq" id="WP_108954928.1">
    <property type="nucleotide sequence ID" value="NZ_BEVZ01000004.1"/>
</dbReference>
<accession>A0ABV2YL47</accession>
<feature type="coiled-coil region" evidence="1">
    <location>
        <begin position="134"/>
        <end position="161"/>
    </location>
</feature>
<evidence type="ECO:0000313" key="3">
    <source>
        <dbReference type="Proteomes" id="UP001550850"/>
    </source>
</evidence>
<dbReference type="Proteomes" id="UP001550850">
    <property type="component" value="Unassembled WGS sequence"/>
</dbReference>
<keyword evidence="1" id="KW-0175">Coiled coil</keyword>
<evidence type="ECO:0000313" key="2">
    <source>
        <dbReference type="EMBL" id="MEU3556450.1"/>
    </source>
</evidence>
<comment type="caution">
    <text evidence="2">The sequence shown here is derived from an EMBL/GenBank/DDBJ whole genome shotgun (WGS) entry which is preliminary data.</text>
</comment>
<keyword evidence="3" id="KW-1185">Reference proteome</keyword>
<proteinExistence type="predicted"/>
<organism evidence="2 3">
    <name type="scientific">Streptomyces fragilis</name>
    <dbReference type="NCBI Taxonomy" id="67301"/>
    <lineage>
        <taxon>Bacteria</taxon>
        <taxon>Bacillati</taxon>
        <taxon>Actinomycetota</taxon>
        <taxon>Actinomycetes</taxon>
        <taxon>Kitasatosporales</taxon>
        <taxon>Streptomycetaceae</taxon>
        <taxon>Streptomyces</taxon>
    </lineage>
</organism>